<dbReference type="PANTHER" id="PTHR43390:SF1">
    <property type="entry name" value="CHLOROPLAST PROCESSING PEPTIDASE"/>
    <property type="match status" value="1"/>
</dbReference>
<feature type="region of interest" description="Disordered" evidence="8">
    <location>
        <begin position="1"/>
        <end position="32"/>
    </location>
</feature>
<evidence type="ECO:0000256" key="6">
    <source>
        <dbReference type="PIRSR" id="PIRSR600223-1"/>
    </source>
</evidence>
<dbReference type="InterPro" id="IPR019757">
    <property type="entry name" value="Pept_S26A_signal_pept_1_Lys-AS"/>
</dbReference>
<dbReference type="GO" id="GO:0016020">
    <property type="term" value="C:membrane"/>
    <property type="evidence" value="ECO:0007669"/>
    <property type="project" value="UniProtKB-SubCell"/>
</dbReference>
<comment type="catalytic activity">
    <reaction evidence="1 7">
        <text>Cleavage of hydrophobic, N-terminal signal or leader sequences from secreted and periplasmic proteins.</text>
        <dbReference type="EC" id="3.4.21.89"/>
    </reaction>
</comment>
<keyword evidence="7" id="KW-0472">Membrane</keyword>
<accession>A0A419QZH7</accession>
<dbReference type="Proteomes" id="UP000284322">
    <property type="component" value="Unassembled WGS sequence"/>
</dbReference>
<proteinExistence type="inferred from homology"/>
<feature type="transmembrane region" description="Helical" evidence="7">
    <location>
        <begin position="40"/>
        <end position="59"/>
    </location>
</feature>
<dbReference type="SUPFAM" id="SSF51306">
    <property type="entry name" value="LexA/Signal peptidase"/>
    <property type="match status" value="1"/>
</dbReference>
<dbReference type="OrthoDB" id="9815782at2"/>
<feature type="compositionally biased region" description="Polar residues" evidence="8">
    <location>
        <begin position="1"/>
        <end position="27"/>
    </location>
</feature>
<keyword evidence="5 7" id="KW-0378">Hydrolase</keyword>
<dbReference type="EC" id="3.4.21.89" evidence="3 7"/>
<dbReference type="InterPro" id="IPR000223">
    <property type="entry name" value="Pept_S26A_signal_pept_1"/>
</dbReference>
<dbReference type="PRINTS" id="PR00727">
    <property type="entry name" value="LEADERPTASE"/>
</dbReference>
<keyword evidence="7" id="KW-1133">Transmembrane helix</keyword>
<dbReference type="PANTHER" id="PTHR43390">
    <property type="entry name" value="SIGNAL PEPTIDASE I"/>
    <property type="match status" value="1"/>
</dbReference>
<evidence type="ECO:0000313" key="11">
    <source>
        <dbReference type="Proteomes" id="UP000284322"/>
    </source>
</evidence>
<dbReference type="NCBIfam" id="TIGR02227">
    <property type="entry name" value="sigpep_I_bact"/>
    <property type="match status" value="1"/>
</dbReference>
<evidence type="ECO:0000256" key="7">
    <source>
        <dbReference type="RuleBase" id="RU362042"/>
    </source>
</evidence>
<organism evidence="10 11">
    <name type="scientific">Tsuneonella suprasediminis</name>
    <dbReference type="NCBI Taxonomy" id="2306996"/>
    <lineage>
        <taxon>Bacteria</taxon>
        <taxon>Pseudomonadati</taxon>
        <taxon>Pseudomonadota</taxon>
        <taxon>Alphaproteobacteria</taxon>
        <taxon>Sphingomonadales</taxon>
        <taxon>Erythrobacteraceae</taxon>
        <taxon>Tsuneonella</taxon>
    </lineage>
</organism>
<dbReference type="AlphaFoldDB" id="A0A419QZH7"/>
<evidence type="ECO:0000256" key="2">
    <source>
        <dbReference type="ARBA" id="ARBA00009370"/>
    </source>
</evidence>
<keyword evidence="7" id="KW-0645">Protease</keyword>
<dbReference type="InterPro" id="IPR019758">
    <property type="entry name" value="Pept_S26A_signal_pept_1_CS"/>
</dbReference>
<reference evidence="10 11" key="1">
    <citation type="submission" date="2018-09" db="EMBL/GenBank/DDBJ databases">
        <title>Altererythrobacter sp.Ery1 and Ery12, the genome sequencing of novel strains in genus Alterythrobacter.</title>
        <authorList>
            <person name="Cheng H."/>
            <person name="Wu Y.-H."/>
            <person name="Fang C."/>
            <person name="Xu X.-W."/>
        </authorList>
    </citation>
    <scope>NUCLEOTIDE SEQUENCE [LARGE SCALE GENOMIC DNA]</scope>
    <source>
        <strain evidence="10 11">Ery12</strain>
    </source>
</reference>
<evidence type="ECO:0000256" key="8">
    <source>
        <dbReference type="SAM" id="MobiDB-lite"/>
    </source>
</evidence>
<feature type="active site" evidence="6">
    <location>
        <position position="128"/>
    </location>
</feature>
<dbReference type="Gene3D" id="2.10.109.10">
    <property type="entry name" value="Umud Fragment, subunit A"/>
    <property type="match status" value="1"/>
</dbReference>
<sequence>MTDQTATSPSTSPSNEAAAQVTQSQSDNKQEPEKETIGSFLWFVFKLAIIVLAFRSFVFSPFSIPSESMLPGLWKGDYLIAAKWPYGYSRYSLPLDAPLIPGRIFAGQPERGDVVIFKHPIDKVDYIKRVIGLPGDTVAMRGGQVILNGKPVQRVRENDFAIPLSDNTSCAWGGQTVPSGEGEACVYTQYRETLPGGRSYDTLDFGQTPQDDFGPVTVPAGHIFVMGDNRDNSEDSRFAARSGGGVGMVPQEMLVGRATVMMWSTDGSAQWLLPWTWFTAARWDRIGDTM</sequence>
<evidence type="ECO:0000256" key="5">
    <source>
        <dbReference type="ARBA" id="ARBA00022801"/>
    </source>
</evidence>
<keyword evidence="11" id="KW-1185">Reference proteome</keyword>
<feature type="domain" description="Peptidase S26" evidence="9">
    <location>
        <begin position="40"/>
        <end position="263"/>
    </location>
</feature>
<keyword evidence="7" id="KW-0812">Transmembrane</keyword>
<evidence type="ECO:0000256" key="4">
    <source>
        <dbReference type="ARBA" id="ARBA00019232"/>
    </source>
</evidence>
<comment type="similarity">
    <text evidence="2 7">Belongs to the peptidase S26 family.</text>
</comment>
<feature type="active site" evidence="6">
    <location>
        <position position="68"/>
    </location>
</feature>
<dbReference type="GO" id="GO:0009003">
    <property type="term" value="F:signal peptidase activity"/>
    <property type="evidence" value="ECO:0007669"/>
    <property type="project" value="UniProtKB-EC"/>
</dbReference>
<dbReference type="GO" id="GO:0004252">
    <property type="term" value="F:serine-type endopeptidase activity"/>
    <property type="evidence" value="ECO:0007669"/>
    <property type="project" value="InterPro"/>
</dbReference>
<evidence type="ECO:0000256" key="3">
    <source>
        <dbReference type="ARBA" id="ARBA00013208"/>
    </source>
</evidence>
<dbReference type="GO" id="GO:0006465">
    <property type="term" value="P:signal peptide processing"/>
    <property type="evidence" value="ECO:0007669"/>
    <property type="project" value="InterPro"/>
</dbReference>
<gene>
    <name evidence="10" type="primary">lepB</name>
    <name evidence="10" type="ORF">D6858_12665</name>
</gene>
<dbReference type="EMBL" id="RAHJ01000020">
    <property type="protein sequence ID" value="RJX66363.1"/>
    <property type="molecule type" value="Genomic_DNA"/>
</dbReference>
<name>A0A419QZH7_9SPHN</name>
<protein>
    <recommendedName>
        <fullName evidence="4 7">Signal peptidase I</fullName>
        <ecNumber evidence="3 7">3.4.21.89</ecNumber>
    </recommendedName>
</protein>
<comment type="caution">
    <text evidence="10">The sequence shown here is derived from an EMBL/GenBank/DDBJ whole genome shotgun (WGS) entry which is preliminary data.</text>
</comment>
<dbReference type="Pfam" id="PF10502">
    <property type="entry name" value="Peptidase_S26"/>
    <property type="match status" value="1"/>
</dbReference>
<dbReference type="PROSITE" id="PS00761">
    <property type="entry name" value="SPASE_I_3"/>
    <property type="match status" value="1"/>
</dbReference>
<dbReference type="InterPro" id="IPR019533">
    <property type="entry name" value="Peptidase_S26"/>
</dbReference>
<dbReference type="PROSITE" id="PS00760">
    <property type="entry name" value="SPASE_I_2"/>
    <property type="match status" value="1"/>
</dbReference>
<evidence type="ECO:0000256" key="1">
    <source>
        <dbReference type="ARBA" id="ARBA00000677"/>
    </source>
</evidence>
<dbReference type="InterPro" id="IPR036286">
    <property type="entry name" value="LexA/Signal_pep-like_sf"/>
</dbReference>
<dbReference type="RefSeq" id="WP_120111109.1">
    <property type="nucleotide sequence ID" value="NZ_RAHJ01000020.1"/>
</dbReference>
<comment type="subcellular location">
    <subcellularLocation>
        <location evidence="7">Membrane</location>
        <topology evidence="7">Single-pass type II membrane protein</topology>
    </subcellularLocation>
</comment>
<evidence type="ECO:0000313" key="10">
    <source>
        <dbReference type="EMBL" id="RJX66363.1"/>
    </source>
</evidence>
<evidence type="ECO:0000259" key="9">
    <source>
        <dbReference type="Pfam" id="PF10502"/>
    </source>
</evidence>
<dbReference type="CDD" id="cd06530">
    <property type="entry name" value="S26_SPase_I"/>
    <property type="match status" value="1"/>
</dbReference>